<feature type="non-terminal residue" evidence="1">
    <location>
        <position position="55"/>
    </location>
</feature>
<keyword evidence="2" id="KW-1185">Reference proteome</keyword>
<dbReference type="AlphaFoldDB" id="A0AA36CM27"/>
<gene>
    <name evidence="1" type="ORF">MSPICULIGERA_LOCUS9277</name>
</gene>
<sequence>MLFTLQLIKGHRHQKNNDSNPPQPLQIPPLKTFRRFEAATRSCLGSDVAQSIQII</sequence>
<organism evidence="1 2">
    <name type="scientific">Mesorhabditis spiculigera</name>
    <dbReference type="NCBI Taxonomy" id="96644"/>
    <lineage>
        <taxon>Eukaryota</taxon>
        <taxon>Metazoa</taxon>
        <taxon>Ecdysozoa</taxon>
        <taxon>Nematoda</taxon>
        <taxon>Chromadorea</taxon>
        <taxon>Rhabditida</taxon>
        <taxon>Rhabditina</taxon>
        <taxon>Rhabditomorpha</taxon>
        <taxon>Rhabditoidea</taxon>
        <taxon>Rhabditidae</taxon>
        <taxon>Mesorhabditinae</taxon>
        <taxon>Mesorhabditis</taxon>
    </lineage>
</organism>
<accession>A0AA36CM27</accession>
<comment type="caution">
    <text evidence="1">The sequence shown here is derived from an EMBL/GenBank/DDBJ whole genome shotgun (WGS) entry which is preliminary data.</text>
</comment>
<dbReference type="Proteomes" id="UP001177023">
    <property type="component" value="Unassembled WGS sequence"/>
</dbReference>
<dbReference type="EMBL" id="CATQJA010002489">
    <property type="protein sequence ID" value="CAJ0570844.1"/>
    <property type="molecule type" value="Genomic_DNA"/>
</dbReference>
<name>A0AA36CM27_9BILA</name>
<reference evidence="1" key="1">
    <citation type="submission" date="2023-06" db="EMBL/GenBank/DDBJ databases">
        <authorList>
            <person name="Delattre M."/>
        </authorList>
    </citation>
    <scope>NUCLEOTIDE SEQUENCE</scope>
    <source>
        <strain evidence="1">AF72</strain>
    </source>
</reference>
<evidence type="ECO:0000313" key="2">
    <source>
        <dbReference type="Proteomes" id="UP001177023"/>
    </source>
</evidence>
<protein>
    <submittedName>
        <fullName evidence="1">Uncharacterized protein</fullName>
    </submittedName>
</protein>
<proteinExistence type="predicted"/>
<evidence type="ECO:0000313" key="1">
    <source>
        <dbReference type="EMBL" id="CAJ0570844.1"/>
    </source>
</evidence>